<dbReference type="Proteomes" id="UP001317705">
    <property type="component" value="Chromosome"/>
</dbReference>
<dbReference type="GO" id="GO:0008483">
    <property type="term" value="F:transaminase activity"/>
    <property type="evidence" value="ECO:0007669"/>
    <property type="project" value="UniProtKB-KW"/>
</dbReference>
<dbReference type="InterPro" id="IPR015421">
    <property type="entry name" value="PyrdxlP-dep_Trfase_major"/>
</dbReference>
<dbReference type="SUPFAM" id="SSF53383">
    <property type="entry name" value="PLP-dependent transferases"/>
    <property type="match status" value="1"/>
</dbReference>
<reference evidence="6 7" key="1">
    <citation type="submission" date="2022-12" db="EMBL/GenBank/DDBJ databases">
        <title>Polyphasic characterization of Geotalea uranireducens NIT-SL11 newly isolated from a complex of sewage sludge and microbially reduced graphene oxide.</title>
        <authorList>
            <person name="Xie L."/>
            <person name="Yoshida N."/>
            <person name="Meng L."/>
        </authorList>
    </citation>
    <scope>NUCLEOTIDE SEQUENCE [LARGE SCALE GENOMIC DNA]</scope>
    <source>
        <strain evidence="6 7">NIT-SL11</strain>
    </source>
</reference>
<proteinExistence type="inferred from homology"/>
<evidence type="ECO:0000256" key="3">
    <source>
        <dbReference type="ARBA" id="ARBA00022576"/>
    </source>
</evidence>
<dbReference type="Gene3D" id="3.40.640.10">
    <property type="entry name" value="Type I PLP-dependent aspartate aminotransferase-like (Major domain)"/>
    <property type="match status" value="1"/>
</dbReference>
<dbReference type="PANTHER" id="PTHR11986">
    <property type="entry name" value="AMINOTRANSFERASE CLASS III"/>
    <property type="match status" value="1"/>
</dbReference>
<dbReference type="InterPro" id="IPR050103">
    <property type="entry name" value="Class-III_PLP-dep_AT"/>
</dbReference>
<dbReference type="PIRSF" id="PIRSF000521">
    <property type="entry name" value="Transaminase_4ab_Lys_Orn"/>
    <property type="match status" value="1"/>
</dbReference>
<dbReference type="PROSITE" id="PS00600">
    <property type="entry name" value="AA_TRANSFER_CLASS_3"/>
    <property type="match status" value="1"/>
</dbReference>
<gene>
    <name evidence="6" type="primary">argD_1</name>
    <name evidence="6" type="ORF">GURASL_19220</name>
</gene>
<evidence type="ECO:0000256" key="1">
    <source>
        <dbReference type="ARBA" id="ARBA00001933"/>
    </source>
</evidence>
<dbReference type="InterPro" id="IPR049704">
    <property type="entry name" value="Aminotrans_3_PPA_site"/>
</dbReference>
<comment type="cofactor">
    <cofactor evidence="1">
        <name>pyridoxal 5'-phosphate</name>
        <dbReference type="ChEBI" id="CHEBI:597326"/>
    </cofactor>
</comment>
<name>A0ABM8EKD0_9BACT</name>
<accession>A0ABM8EKD0</accession>
<evidence type="ECO:0000256" key="2">
    <source>
        <dbReference type="ARBA" id="ARBA00008954"/>
    </source>
</evidence>
<dbReference type="RefSeq" id="WP_282003769.1">
    <property type="nucleotide sequence ID" value="NZ_AP027151.1"/>
</dbReference>
<organism evidence="6 7">
    <name type="scientific">Geotalea uraniireducens</name>
    <dbReference type="NCBI Taxonomy" id="351604"/>
    <lineage>
        <taxon>Bacteria</taxon>
        <taxon>Pseudomonadati</taxon>
        <taxon>Thermodesulfobacteriota</taxon>
        <taxon>Desulfuromonadia</taxon>
        <taxon>Geobacterales</taxon>
        <taxon>Geobacteraceae</taxon>
        <taxon>Geotalea</taxon>
    </lineage>
</organism>
<evidence type="ECO:0000256" key="4">
    <source>
        <dbReference type="ARBA" id="ARBA00022898"/>
    </source>
</evidence>
<dbReference type="InterPro" id="IPR015422">
    <property type="entry name" value="PyrdxlP-dep_Trfase_small"/>
</dbReference>
<keyword evidence="4 5" id="KW-0663">Pyridoxal phosphate</keyword>
<sequence>MSTNRDILDRGAAVFTPALHVYHPLAIERGEGCRVIDREGNSYLDCSSGLAVLNIGHNPPRVMARVAEQLPRFVHTGGIYHNESTTAAAELLTSVTPPGLDMLFFSNAGAEAVEGALKLARYVTGRQGIIAFSGAFHGRTMGALSLTTSRSRYREHYHPLLPSVYHVPYPYCYRCQFGNTANGCTFACLAYLEQLLRCQISPQEVAAIIIEPVLGEGGYVPAPELFLGTLRRLCDEHGILLIFDEVQSGVGRTGDWFAAQGYGITPDILTVAKGIASGFPLSAVVSRHELMERWPSYAHGTTFGGNPVSCAAAIGTIETIRDDGLLPRCRALGAMAVDRLRALQERHPVIGDVRGPGLMIGIELVTADGAPDSAACQRLISECRERGLLIINCGPDRNIIRFIPPLTISDAELAEALDIFARALETVIEE</sequence>
<dbReference type="CDD" id="cd00610">
    <property type="entry name" value="OAT_like"/>
    <property type="match status" value="1"/>
</dbReference>
<dbReference type="Pfam" id="PF00202">
    <property type="entry name" value="Aminotran_3"/>
    <property type="match status" value="1"/>
</dbReference>
<keyword evidence="7" id="KW-1185">Reference proteome</keyword>
<evidence type="ECO:0000256" key="5">
    <source>
        <dbReference type="RuleBase" id="RU003560"/>
    </source>
</evidence>
<keyword evidence="3 6" id="KW-0032">Aminotransferase</keyword>
<dbReference type="EMBL" id="AP027151">
    <property type="protein sequence ID" value="BDV42999.1"/>
    <property type="molecule type" value="Genomic_DNA"/>
</dbReference>
<protein>
    <submittedName>
        <fullName evidence="6">Acetylornithine aminotransferase</fullName>
    </submittedName>
</protein>
<dbReference type="InterPro" id="IPR005814">
    <property type="entry name" value="Aminotrans_3"/>
</dbReference>
<comment type="similarity">
    <text evidence="2 5">Belongs to the class-III pyridoxal-phosphate-dependent aminotransferase family.</text>
</comment>
<dbReference type="Gene3D" id="3.90.1150.10">
    <property type="entry name" value="Aspartate Aminotransferase, domain 1"/>
    <property type="match status" value="1"/>
</dbReference>
<dbReference type="InterPro" id="IPR015424">
    <property type="entry name" value="PyrdxlP-dep_Trfase"/>
</dbReference>
<dbReference type="NCBIfam" id="NF005993">
    <property type="entry name" value="PRK08117.1"/>
    <property type="match status" value="1"/>
</dbReference>
<dbReference type="PANTHER" id="PTHR11986:SF58">
    <property type="entry name" value="LEUCINE_METHIONINE RACEMASE"/>
    <property type="match status" value="1"/>
</dbReference>
<evidence type="ECO:0000313" key="7">
    <source>
        <dbReference type="Proteomes" id="UP001317705"/>
    </source>
</evidence>
<evidence type="ECO:0000313" key="6">
    <source>
        <dbReference type="EMBL" id="BDV42999.1"/>
    </source>
</evidence>
<keyword evidence="3 6" id="KW-0808">Transferase</keyword>